<gene>
    <name evidence="14" type="ORF">ISQ19_04280</name>
</gene>
<dbReference type="InterPro" id="IPR043132">
    <property type="entry name" value="BCAT-like_C"/>
</dbReference>
<evidence type="ECO:0000256" key="6">
    <source>
        <dbReference type="ARBA" id="ARBA00009320"/>
    </source>
</evidence>
<evidence type="ECO:0000256" key="5">
    <source>
        <dbReference type="ARBA" id="ARBA00005072"/>
    </source>
</evidence>
<protein>
    <recommendedName>
        <fullName evidence="8">Probable branched-chain-amino-acid aminotransferase</fullName>
        <ecNumber evidence="7">2.6.1.42</ecNumber>
    </recommendedName>
</protein>
<dbReference type="InterPro" id="IPR043131">
    <property type="entry name" value="BCAT-like_N"/>
</dbReference>
<comment type="catalytic activity">
    <reaction evidence="11">
        <text>L-valine + 2-oxoglutarate = 3-methyl-2-oxobutanoate + L-glutamate</text>
        <dbReference type="Rhea" id="RHEA:24813"/>
        <dbReference type="ChEBI" id="CHEBI:11851"/>
        <dbReference type="ChEBI" id="CHEBI:16810"/>
        <dbReference type="ChEBI" id="CHEBI:29985"/>
        <dbReference type="ChEBI" id="CHEBI:57762"/>
        <dbReference type="EC" id="2.6.1.42"/>
    </reaction>
</comment>
<evidence type="ECO:0000256" key="4">
    <source>
        <dbReference type="ARBA" id="ARBA00004931"/>
    </source>
</evidence>
<comment type="caution">
    <text evidence="14">The sequence shown here is derived from an EMBL/GenBank/DDBJ whole genome shotgun (WGS) entry which is preliminary data.</text>
</comment>
<evidence type="ECO:0000256" key="10">
    <source>
        <dbReference type="ARBA" id="ARBA00023304"/>
    </source>
</evidence>
<dbReference type="EMBL" id="JADHOK010000046">
    <property type="protein sequence ID" value="MBL6761896.1"/>
    <property type="molecule type" value="Genomic_DNA"/>
</dbReference>
<keyword evidence="10" id="KW-0028">Amino-acid biosynthesis</keyword>
<evidence type="ECO:0000313" key="14">
    <source>
        <dbReference type="EMBL" id="MBL6761896.1"/>
    </source>
</evidence>
<comment type="similarity">
    <text evidence="6">Belongs to the class-IV pyridoxal-phosphate-dependent aminotransferase family.</text>
</comment>
<dbReference type="PANTHER" id="PTHR42743:SF10">
    <property type="entry name" value="D-ALANINE AMINOTRANSFERASE"/>
    <property type="match status" value="1"/>
</dbReference>
<dbReference type="CDD" id="cd01558">
    <property type="entry name" value="D-AAT_like"/>
    <property type="match status" value="1"/>
</dbReference>
<dbReference type="GO" id="GO:0008652">
    <property type="term" value="P:amino acid biosynthetic process"/>
    <property type="evidence" value="ECO:0007669"/>
    <property type="project" value="UniProtKB-ARBA"/>
</dbReference>
<dbReference type="GO" id="GO:0004084">
    <property type="term" value="F:branched-chain-amino-acid transaminase activity"/>
    <property type="evidence" value="ECO:0007669"/>
    <property type="project" value="UniProtKB-EC"/>
</dbReference>
<dbReference type="Pfam" id="PF01063">
    <property type="entry name" value="Aminotran_4"/>
    <property type="match status" value="1"/>
</dbReference>
<evidence type="ECO:0000256" key="13">
    <source>
        <dbReference type="ARBA" id="ARBA00049229"/>
    </source>
</evidence>
<dbReference type="GO" id="GO:0009082">
    <property type="term" value="P:branched-chain amino acid biosynthetic process"/>
    <property type="evidence" value="ECO:0007669"/>
    <property type="project" value="UniProtKB-KW"/>
</dbReference>
<evidence type="ECO:0000256" key="1">
    <source>
        <dbReference type="ARBA" id="ARBA00001933"/>
    </source>
</evidence>
<evidence type="ECO:0000256" key="8">
    <source>
        <dbReference type="ARBA" id="ARBA00014472"/>
    </source>
</evidence>
<sequence>MSRIAYIDGVYQPMDLPGILVEDRGYQFADGVYEVCAIRNGKLLDETRHLDRLDYSLQALNIPMPMSRAALKQVMRETLRRNRVSDGILYMQVSRGVAPREHMYDADLKPVLVITARPIAAERRAQIMRKGISAISVPDQRWARCDIKSISLLPNVLARQSARNAKVQEAWQIDGQGMVTEGAATNAWIVDAKGVLRTRPADHEILNGIVRQVLLDCVAELGLKFAEKPFSLSEALAAKECFSTASTMSVFPVVKLDGQKIGSGKPGPVAKALSVAYDTVEQEVF</sequence>
<comment type="pathway">
    <text evidence="3">Amino-acid biosynthesis; L-isoleucine biosynthesis; L-isoleucine from 2-oxobutanoate: step 4/4.</text>
</comment>
<comment type="catalytic activity">
    <reaction evidence="12">
        <text>L-isoleucine + 2-oxoglutarate = (S)-3-methyl-2-oxopentanoate + L-glutamate</text>
        <dbReference type="Rhea" id="RHEA:24801"/>
        <dbReference type="ChEBI" id="CHEBI:16810"/>
        <dbReference type="ChEBI" id="CHEBI:29985"/>
        <dbReference type="ChEBI" id="CHEBI:35146"/>
        <dbReference type="ChEBI" id="CHEBI:58045"/>
        <dbReference type="EC" id="2.6.1.42"/>
    </reaction>
</comment>
<keyword evidence="9" id="KW-0663">Pyridoxal phosphate</keyword>
<comment type="function">
    <text evidence="2">Acts on leucine, isoleucine and valine.</text>
</comment>
<dbReference type="InterPro" id="IPR050571">
    <property type="entry name" value="Class-IV_PLP-Dep_Aminotrnsfr"/>
</dbReference>
<dbReference type="NCBIfam" id="NF005209">
    <property type="entry name" value="PRK06680.1"/>
    <property type="match status" value="1"/>
</dbReference>
<accession>A0A937HFL4</accession>
<evidence type="ECO:0000256" key="9">
    <source>
        <dbReference type="ARBA" id="ARBA00022898"/>
    </source>
</evidence>
<keyword evidence="10" id="KW-0100">Branched-chain amino acid biosynthesis</keyword>
<dbReference type="FunFam" id="3.20.10.10:FF:000002">
    <property type="entry name" value="D-alanine aminotransferase"/>
    <property type="match status" value="1"/>
</dbReference>
<comment type="pathway">
    <text evidence="4">Amino-acid biosynthesis; L-valine biosynthesis; L-valine from pyruvate: step 4/4.</text>
</comment>
<dbReference type="AlphaFoldDB" id="A0A937HFL4"/>
<dbReference type="Proteomes" id="UP000785783">
    <property type="component" value="Unassembled WGS sequence"/>
</dbReference>
<dbReference type="Gene3D" id="3.20.10.10">
    <property type="entry name" value="D-amino Acid Aminotransferase, subunit A, domain 2"/>
    <property type="match status" value="1"/>
</dbReference>
<keyword evidence="14" id="KW-0808">Transferase</keyword>
<comment type="catalytic activity">
    <reaction evidence="13">
        <text>L-leucine + 2-oxoglutarate = 4-methyl-2-oxopentanoate + L-glutamate</text>
        <dbReference type="Rhea" id="RHEA:18321"/>
        <dbReference type="ChEBI" id="CHEBI:16810"/>
        <dbReference type="ChEBI" id="CHEBI:17865"/>
        <dbReference type="ChEBI" id="CHEBI:29985"/>
        <dbReference type="ChEBI" id="CHEBI:57427"/>
        <dbReference type="EC" id="2.6.1.42"/>
    </reaction>
</comment>
<evidence type="ECO:0000256" key="11">
    <source>
        <dbReference type="ARBA" id="ARBA00048212"/>
    </source>
</evidence>
<dbReference type="SUPFAM" id="SSF56752">
    <property type="entry name" value="D-aminoacid aminotransferase-like PLP-dependent enzymes"/>
    <property type="match status" value="1"/>
</dbReference>
<organism evidence="14 15">
    <name type="scientific">PS1 clade bacterium</name>
    <dbReference type="NCBI Taxonomy" id="2175152"/>
    <lineage>
        <taxon>Bacteria</taxon>
        <taxon>Pseudomonadati</taxon>
        <taxon>Pseudomonadota</taxon>
        <taxon>Alphaproteobacteria</taxon>
        <taxon>PS1 clade</taxon>
    </lineage>
</organism>
<dbReference type="GO" id="GO:0005829">
    <property type="term" value="C:cytosol"/>
    <property type="evidence" value="ECO:0007669"/>
    <property type="project" value="TreeGrafter"/>
</dbReference>
<dbReference type="EC" id="2.6.1.42" evidence="7"/>
<evidence type="ECO:0000256" key="3">
    <source>
        <dbReference type="ARBA" id="ARBA00004824"/>
    </source>
</evidence>
<dbReference type="InterPro" id="IPR001544">
    <property type="entry name" value="Aminotrans_IV"/>
</dbReference>
<dbReference type="Gene3D" id="3.30.470.10">
    <property type="match status" value="1"/>
</dbReference>
<name>A0A937HFL4_9PROT</name>
<evidence type="ECO:0000256" key="7">
    <source>
        <dbReference type="ARBA" id="ARBA00013053"/>
    </source>
</evidence>
<comment type="cofactor">
    <cofactor evidence="1">
        <name>pyridoxal 5'-phosphate</name>
        <dbReference type="ChEBI" id="CHEBI:597326"/>
    </cofactor>
</comment>
<dbReference type="InterPro" id="IPR036038">
    <property type="entry name" value="Aminotransferase-like"/>
</dbReference>
<reference evidence="14" key="1">
    <citation type="submission" date="2020-10" db="EMBL/GenBank/DDBJ databases">
        <title>Microbiome of the Black Sea water column analyzed by genome centric metagenomics.</title>
        <authorList>
            <person name="Cabello-Yeves P.J."/>
            <person name="Callieri C."/>
            <person name="Picazo A."/>
            <person name="Mehrshad M."/>
            <person name="Haro-Moreno J.M."/>
            <person name="Roda-Garcia J."/>
            <person name="Dzembekova N."/>
            <person name="Slabakova V."/>
            <person name="Slabakova N."/>
            <person name="Moncheva S."/>
            <person name="Rodriguez-Valera F."/>
        </authorList>
    </citation>
    <scope>NUCLEOTIDE SEQUENCE</scope>
    <source>
        <strain evidence="14">BS307-5m-G5</strain>
    </source>
</reference>
<evidence type="ECO:0000256" key="12">
    <source>
        <dbReference type="ARBA" id="ARBA00048798"/>
    </source>
</evidence>
<dbReference type="PANTHER" id="PTHR42743">
    <property type="entry name" value="AMINO-ACID AMINOTRANSFERASE"/>
    <property type="match status" value="1"/>
</dbReference>
<comment type="pathway">
    <text evidence="5">Amino-acid biosynthesis; L-leucine biosynthesis; L-leucine from 3-methyl-2-oxobutanoate: step 4/4.</text>
</comment>
<keyword evidence="14" id="KW-0032">Aminotransferase</keyword>
<evidence type="ECO:0000313" key="15">
    <source>
        <dbReference type="Proteomes" id="UP000785783"/>
    </source>
</evidence>
<evidence type="ECO:0000256" key="2">
    <source>
        <dbReference type="ARBA" id="ARBA00003109"/>
    </source>
</evidence>
<proteinExistence type="inferred from homology"/>